<name>A0A1M5UQV7_9CLOT</name>
<evidence type="ECO:0000313" key="2">
    <source>
        <dbReference type="Proteomes" id="UP000184241"/>
    </source>
</evidence>
<proteinExistence type="predicted"/>
<dbReference type="Proteomes" id="UP000184241">
    <property type="component" value="Unassembled WGS sequence"/>
</dbReference>
<accession>A0A1M5UQV7</accession>
<protein>
    <recommendedName>
        <fullName evidence="3">DUF4829 domain-containing protein</fullName>
    </recommendedName>
</protein>
<evidence type="ECO:0008006" key="3">
    <source>
        <dbReference type="Google" id="ProtNLM"/>
    </source>
</evidence>
<gene>
    <name evidence="1" type="ORF">SAMN02745941_00609</name>
</gene>
<sequence>MKKILRFIMIIFIFLTLNVIKTEGTDIKSIMANLSEKEKGDYIPISHQQSKAQVYFFKQALDELGATSPEQVIDIWTKGESTRNGVYHYAVACKELKKELIEKLGEPEEGYWVIGGSSPWLNKYELISYKKINEDMYEAKIKFYWQTSFSPIETTENTLIIGKNKDTWCVKEVK</sequence>
<dbReference type="AlphaFoldDB" id="A0A1M5UQV7"/>
<organism evidence="1 2">
    <name type="scientific">Clostridium intestinale DSM 6191</name>
    <dbReference type="NCBI Taxonomy" id="1121320"/>
    <lineage>
        <taxon>Bacteria</taxon>
        <taxon>Bacillati</taxon>
        <taxon>Bacillota</taxon>
        <taxon>Clostridia</taxon>
        <taxon>Eubacteriales</taxon>
        <taxon>Clostridiaceae</taxon>
        <taxon>Clostridium</taxon>
    </lineage>
</organism>
<dbReference type="EMBL" id="FQXU01000003">
    <property type="protein sequence ID" value="SHH65359.1"/>
    <property type="molecule type" value="Genomic_DNA"/>
</dbReference>
<evidence type="ECO:0000313" key="1">
    <source>
        <dbReference type="EMBL" id="SHH65359.1"/>
    </source>
</evidence>
<dbReference type="RefSeq" id="WP_073016563.1">
    <property type="nucleotide sequence ID" value="NZ_FQXU01000003.1"/>
</dbReference>
<reference evidence="1 2" key="1">
    <citation type="submission" date="2016-11" db="EMBL/GenBank/DDBJ databases">
        <authorList>
            <person name="Jaros S."/>
            <person name="Januszkiewicz K."/>
            <person name="Wedrychowicz H."/>
        </authorList>
    </citation>
    <scope>NUCLEOTIDE SEQUENCE [LARGE SCALE GENOMIC DNA]</scope>
    <source>
        <strain evidence="1 2">DSM 6191</strain>
    </source>
</reference>